<dbReference type="Pfam" id="PF00153">
    <property type="entry name" value="Mito_carr"/>
    <property type="match status" value="1"/>
</dbReference>
<evidence type="ECO:0000256" key="6">
    <source>
        <dbReference type="ARBA" id="ARBA00022723"/>
    </source>
</evidence>
<evidence type="ECO:0000256" key="13">
    <source>
        <dbReference type="ARBA" id="ARBA00023133"/>
    </source>
</evidence>
<keyword evidence="10" id="KW-0408">Iron</keyword>
<evidence type="ECO:0000256" key="17">
    <source>
        <dbReference type="ARBA" id="ARBA00044796"/>
    </source>
</evidence>
<comment type="caution">
    <text evidence="18">The sequence shown here is derived from an EMBL/GenBank/DDBJ whole genome shotgun (WGS) entry which is preliminary data.</text>
</comment>
<keyword evidence="13" id="KW-0350">Heme biosynthesis</keyword>
<keyword evidence="12" id="KW-0496">Mitochondrion</keyword>
<evidence type="ECO:0000256" key="2">
    <source>
        <dbReference type="ARBA" id="ARBA00006375"/>
    </source>
</evidence>
<dbReference type="InterPro" id="IPR023395">
    <property type="entry name" value="MCP_dom_sf"/>
</dbReference>
<keyword evidence="5" id="KW-0001">2Fe-2S</keyword>
<evidence type="ECO:0000313" key="18">
    <source>
        <dbReference type="EMBL" id="MEQ2267312.1"/>
    </source>
</evidence>
<keyword evidence="9" id="KW-1133">Transmembrane helix</keyword>
<dbReference type="PANTHER" id="PTHR45760:SF1">
    <property type="entry name" value="MITOCHONDRIAL GLUTATHIONE TRANSPORTER SLC25A39-RELATED"/>
    <property type="match status" value="1"/>
</dbReference>
<keyword evidence="14" id="KW-0472">Membrane</keyword>
<proteinExistence type="inferred from homology"/>
<dbReference type="PANTHER" id="PTHR45760">
    <property type="entry name" value="FI19922P1-RELATED"/>
    <property type="match status" value="1"/>
</dbReference>
<evidence type="ECO:0000256" key="11">
    <source>
        <dbReference type="ARBA" id="ARBA00023014"/>
    </source>
</evidence>
<comment type="catalytic activity">
    <reaction evidence="15">
        <text>glutathione(in) = glutathione(out)</text>
        <dbReference type="Rhea" id="RHEA:74819"/>
        <dbReference type="ChEBI" id="CHEBI:57925"/>
    </reaction>
</comment>
<evidence type="ECO:0000256" key="7">
    <source>
        <dbReference type="ARBA" id="ARBA00022737"/>
    </source>
</evidence>
<evidence type="ECO:0000313" key="19">
    <source>
        <dbReference type="Proteomes" id="UP001444071"/>
    </source>
</evidence>
<evidence type="ECO:0000256" key="12">
    <source>
        <dbReference type="ARBA" id="ARBA00023128"/>
    </source>
</evidence>
<dbReference type="EMBL" id="JAHRIM010041782">
    <property type="protein sequence ID" value="MEQ2267312.1"/>
    <property type="molecule type" value="Genomic_DNA"/>
</dbReference>
<name>A0ABV0WED0_9TELE</name>
<sequence>MGERTVGGPVAAISPVQQMLASGTGALLTSLFVTPLDVVKIRLQAQQAPFHQALGCESAPWVGVSRSSK</sequence>
<evidence type="ECO:0000256" key="8">
    <source>
        <dbReference type="ARBA" id="ARBA00022792"/>
    </source>
</evidence>
<evidence type="ECO:0000256" key="5">
    <source>
        <dbReference type="ARBA" id="ARBA00022714"/>
    </source>
</evidence>
<comment type="similarity">
    <text evidence="2">Belongs to the mitochondrial carrier (TC 2.A.29) family.</text>
</comment>
<evidence type="ECO:0000256" key="3">
    <source>
        <dbReference type="ARBA" id="ARBA00022448"/>
    </source>
</evidence>
<keyword evidence="8" id="KW-0999">Mitochondrion inner membrane</keyword>
<evidence type="ECO:0000256" key="9">
    <source>
        <dbReference type="ARBA" id="ARBA00022989"/>
    </source>
</evidence>
<dbReference type="Proteomes" id="UP001444071">
    <property type="component" value="Unassembled WGS sequence"/>
</dbReference>
<keyword evidence="3" id="KW-0813">Transport</keyword>
<evidence type="ECO:0000256" key="15">
    <source>
        <dbReference type="ARBA" id="ARBA00036017"/>
    </source>
</evidence>
<keyword evidence="4" id="KW-0812">Transmembrane</keyword>
<evidence type="ECO:0000256" key="14">
    <source>
        <dbReference type="ARBA" id="ARBA00023136"/>
    </source>
</evidence>
<keyword evidence="6" id="KW-0479">Metal-binding</keyword>
<keyword evidence="19" id="KW-1185">Reference proteome</keyword>
<organism evidence="18 19">
    <name type="scientific">Xenotaenia resolanae</name>
    <dbReference type="NCBI Taxonomy" id="208358"/>
    <lineage>
        <taxon>Eukaryota</taxon>
        <taxon>Metazoa</taxon>
        <taxon>Chordata</taxon>
        <taxon>Craniata</taxon>
        <taxon>Vertebrata</taxon>
        <taxon>Euteleostomi</taxon>
        <taxon>Actinopterygii</taxon>
        <taxon>Neopterygii</taxon>
        <taxon>Teleostei</taxon>
        <taxon>Neoteleostei</taxon>
        <taxon>Acanthomorphata</taxon>
        <taxon>Ovalentaria</taxon>
        <taxon>Atherinomorphae</taxon>
        <taxon>Cyprinodontiformes</taxon>
        <taxon>Goodeidae</taxon>
        <taxon>Xenotaenia</taxon>
    </lineage>
</organism>
<keyword evidence="7" id="KW-0677">Repeat</keyword>
<gene>
    <name evidence="18" type="ORF">XENORESO_004391</name>
</gene>
<evidence type="ECO:0000256" key="4">
    <source>
        <dbReference type="ARBA" id="ARBA00022692"/>
    </source>
</evidence>
<accession>A0ABV0WED0</accession>
<dbReference type="Gene3D" id="1.50.40.10">
    <property type="entry name" value="Mitochondrial carrier domain"/>
    <property type="match status" value="1"/>
</dbReference>
<protein>
    <recommendedName>
        <fullName evidence="17">Mitochondrial glutathione transporter SLC25A39</fullName>
    </recommendedName>
    <alternativeName>
        <fullName evidence="16">Solute carrier family 25 member 39</fullName>
    </alternativeName>
</protein>
<keyword evidence="11" id="KW-0411">Iron-sulfur</keyword>
<dbReference type="InterPro" id="IPR045315">
    <property type="entry name" value="Mtm1-like"/>
</dbReference>
<dbReference type="InterPro" id="IPR018108">
    <property type="entry name" value="MCP_transmembrane"/>
</dbReference>
<evidence type="ECO:0000256" key="10">
    <source>
        <dbReference type="ARBA" id="ARBA00023004"/>
    </source>
</evidence>
<evidence type="ECO:0000256" key="16">
    <source>
        <dbReference type="ARBA" id="ARBA00041895"/>
    </source>
</evidence>
<reference evidence="18 19" key="1">
    <citation type="submission" date="2021-06" db="EMBL/GenBank/DDBJ databases">
        <authorList>
            <person name="Palmer J.M."/>
        </authorList>
    </citation>
    <scope>NUCLEOTIDE SEQUENCE [LARGE SCALE GENOMIC DNA]</scope>
    <source>
        <strain evidence="18 19">XR_2019</strain>
        <tissue evidence="18">Muscle</tissue>
    </source>
</reference>
<feature type="non-terminal residue" evidence="18">
    <location>
        <position position="69"/>
    </location>
</feature>
<dbReference type="SUPFAM" id="SSF103506">
    <property type="entry name" value="Mitochondrial carrier"/>
    <property type="match status" value="1"/>
</dbReference>
<evidence type="ECO:0000256" key="1">
    <source>
        <dbReference type="ARBA" id="ARBA00004448"/>
    </source>
</evidence>
<comment type="subcellular location">
    <subcellularLocation>
        <location evidence="1">Mitochondrion inner membrane</location>
        <topology evidence="1">Multi-pass membrane protein</topology>
    </subcellularLocation>
</comment>